<feature type="chain" id="PRO_5012236869" evidence="1">
    <location>
        <begin position="24"/>
        <end position="121"/>
    </location>
</feature>
<dbReference type="GeneID" id="95550627"/>
<evidence type="ECO:0000256" key="1">
    <source>
        <dbReference type="SAM" id="SignalP"/>
    </source>
</evidence>
<protein>
    <submittedName>
        <fullName evidence="2">Uncharacterized protein</fullName>
    </submittedName>
</protein>
<organism evidence="2 3">
    <name type="scientific">Trinickia caryophylli</name>
    <name type="common">Paraburkholderia caryophylli</name>
    <dbReference type="NCBI Taxonomy" id="28094"/>
    <lineage>
        <taxon>Bacteria</taxon>
        <taxon>Pseudomonadati</taxon>
        <taxon>Pseudomonadota</taxon>
        <taxon>Betaproteobacteria</taxon>
        <taxon>Burkholderiales</taxon>
        <taxon>Burkholderiaceae</taxon>
        <taxon>Trinickia</taxon>
    </lineage>
</organism>
<dbReference type="EMBL" id="FXAH01000006">
    <property type="protein sequence ID" value="SMF39459.1"/>
    <property type="molecule type" value="Genomic_DNA"/>
</dbReference>
<proteinExistence type="predicted"/>
<dbReference type="AlphaFoldDB" id="A0A1X7ESS8"/>
<accession>A0A1X7ESS8</accession>
<dbReference type="RefSeq" id="WP_085227932.1">
    <property type="nucleotide sequence ID" value="NZ_BSQD01000006.1"/>
</dbReference>
<keyword evidence="1" id="KW-0732">Signal</keyword>
<sequence length="121" mass="12872">MRPVLLLLLLLFGFPGASTDARACVAVPTAHASSATSGYRYASPTERNVVRAASGVVAKGGTEEAGECLALRASMTDATILRDQEDMAVPGVRAQRRPPVAANPFGKRARLESRYRQLGCR</sequence>
<feature type="signal peptide" evidence="1">
    <location>
        <begin position="1"/>
        <end position="23"/>
    </location>
</feature>
<evidence type="ECO:0000313" key="2">
    <source>
        <dbReference type="EMBL" id="SMF39459.1"/>
    </source>
</evidence>
<dbReference type="Proteomes" id="UP000192911">
    <property type="component" value="Unassembled WGS sequence"/>
</dbReference>
<gene>
    <name evidence="2" type="ORF">SAMN06295900_106246</name>
</gene>
<evidence type="ECO:0000313" key="3">
    <source>
        <dbReference type="Proteomes" id="UP000192911"/>
    </source>
</evidence>
<reference evidence="3" key="1">
    <citation type="submission" date="2017-04" db="EMBL/GenBank/DDBJ databases">
        <authorList>
            <person name="Varghese N."/>
            <person name="Submissions S."/>
        </authorList>
    </citation>
    <scope>NUCLEOTIDE SEQUENCE [LARGE SCALE GENOMIC DNA]</scope>
    <source>
        <strain evidence="3">Ballard 720</strain>
    </source>
</reference>
<name>A0A1X7ESS8_TRICW</name>
<dbReference type="STRING" id="28094.SAMN06295900_106246"/>
<keyword evidence="3" id="KW-1185">Reference proteome</keyword>